<proteinExistence type="predicted"/>
<dbReference type="EMBL" id="UYRX01001218">
    <property type="protein sequence ID" value="VDK88756.1"/>
    <property type="molecule type" value="Genomic_DNA"/>
</dbReference>
<evidence type="ECO:0000313" key="3">
    <source>
        <dbReference type="EMBL" id="VDM91593.1"/>
    </source>
</evidence>
<dbReference type="AlphaFoldDB" id="A0A3P7JKV5"/>
<feature type="compositionally biased region" description="Polar residues" evidence="1">
    <location>
        <begin position="101"/>
        <end position="112"/>
    </location>
</feature>
<feature type="region of interest" description="Disordered" evidence="1">
    <location>
        <begin position="1"/>
        <end position="55"/>
    </location>
</feature>
<evidence type="ECO:0000313" key="4">
    <source>
        <dbReference type="Proteomes" id="UP000277928"/>
    </source>
</evidence>
<evidence type="ECO:0000256" key="1">
    <source>
        <dbReference type="SAM" id="MobiDB-lite"/>
    </source>
</evidence>
<dbReference type="STRING" id="42156.A0A3P7JKV5"/>
<sequence>MKRRSAFSSSVGGNYTFSSGCSGATNSPGPSVPTGKSNVRATGFGGRSQQSLLDSNDVGQISMNLMRVNGAIAPFKALLTNLTSSLDPASPASSVKAERSASAQHLSGSVSS</sequence>
<organism evidence="3 4">
    <name type="scientific">Litomosoides sigmodontis</name>
    <name type="common">Filarial nematode worm</name>
    <dbReference type="NCBI Taxonomy" id="42156"/>
    <lineage>
        <taxon>Eukaryota</taxon>
        <taxon>Metazoa</taxon>
        <taxon>Ecdysozoa</taxon>
        <taxon>Nematoda</taxon>
        <taxon>Chromadorea</taxon>
        <taxon>Rhabditida</taxon>
        <taxon>Spirurina</taxon>
        <taxon>Spiruromorpha</taxon>
        <taxon>Filarioidea</taxon>
        <taxon>Onchocercidae</taxon>
        <taxon>Litomosoides</taxon>
    </lineage>
</organism>
<dbReference type="PROSITE" id="PS51257">
    <property type="entry name" value="PROKAR_LIPOPROTEIN"/>
    <property type="match status" value="1"/>
</dbReference>
<dbReference type="Proteomes" id="UP000277928">
    <property type="component" value="Unassembled WGS sequence"/>
</dbReference>
<name>A0A3P7JKV5_LITSI</name>
<feature type="region of interest" description="Disordered" evidence="1">
    <location>
        <begin position="86"/>
        <end position="112"/>
    </location>
</feature>
<dbReference type="OrthoDB" id="5790186at2759"/>
<gene>
    <name evidence="2" type="ORF">NLS_LOCUS8820</name>
    <name evidence="3" type="ORF">NLS_LOCUS9389</name>
</gene>
<evidence type="ECO:0000313" key="2">
    <source>
        <dbReference type="EMBL" id="VDK88756.1"/>
    </source>
</evidence>
<accession>A0A3P7JKV5</accession>
<keyword evidence="4" id="KW-1185">Reference proteome</keyword>
<feature type="compositionally biased region" description="Polar residues" evidence="1">
    <location>
        <begin position="1"/>
        <end position="40"/>
    </location>
</feature>
<reference evidence="3 4" key="1">
    <citation type="submission" date="2018-08" db="EMBL/GenBank/DDBJ databases">
        <authorList>
            <person name="Laetsch R D."/>
            <person name="Stevens L."/>
            <person name="Kumar S."/>
            <person name="Blaxter L. M."/>
        </authorList>
    </citation>
    <scope>NUCLEOTIDE SEQUENCE [LARGE SCALE GENOMIC DNA]</scope>
</reference>
<dbReference type="EMBL" id="UYRX01001554">
    <property type="protein sequence ID" value="VDM91593.1"/>
    <property type="molecule type" value="Genomic_DNA"/>
</dbReference>
<protein>
    <submittedName>
        <fullName evidence="3">Uncharacterized protein</fullName>
    </submittedName>
</protein>